<dbReference type="Gramene" id="MELO3C013564.2.1">
    <property type="protein sequence ID" value="MELO3C013564.2.1"/>
    <property type="gene ID" value="MELO3C013564.2"/>
</dbReference>
<evidence type="ECO:0000313" key="2">
    <source>
        <dbReference type="EnsemblPlants" id="MELO3C013564.2.1"/>
    </source>
</evidence>
<reference evidence="2" key="1">
    <citation type="submission" date="2023-03" db="UniProtKB">
        <authorList>
            <consortium name="EnsemblPlants"/>
        </authorList>
    </citation>
    <scope>IDENTIFICATION</scope>
</reference>
<sequence>MHLIEQLYIKAYLELEKLPQVAMKDRVYTTLTLHRVIVIHKNKAKTKCLKTKQEGQIKVVEEVEEVQASEEEEREEDNFPLKHKRQGKEEA</sequence>
<proteinExistence type="predicted"/>
<evidence type="ECO:0000256" key="1">
    <source>
        <dbReference type="SAM" id="MobiDB-lite"/>
    </source>
</evidence>
<accession>A0A9I9D5R9</accession>
<protein>
    <submittedName>
        <fullName evidence="2">Uncharacterized protein</fullName>
    </submittedName>
</protein>
<dbReference type="EnsemblPlants" id="MELO3C013564.2.1">
    <property type="protein sequence ID" value="MELO3C013564.2.1"/>
    <property type="gene ID" value="MELO3C013564.2"/>
</dbReference>
<dbReference type="AlphaFoldDB" id="A0A9I9D5R9"/>
<feature type="region of interest" description="Disordered" evidence="1">
    <location>
        <begin position="64"/>
        <end position="91"/>
    </location>
</feature>
<organism evidence="2">
    <name type="scientific">Cucumis melo</name>
    <name type="common">Muskmelon</name>
    <dbReference type="NCBI Taxonomy" id="3656"/>
    <lineage>
        <taxon>Eukaryota</taxon>
        <taxon>Viridiplantae</taxon>
        <taxon>Streptophyta</taxon>
        <taxon>Embryophyta</taxon>
        <taxon>Tracheophyta</taxon>
        <taxon>Spermatophyta</taxon>
        <taxon>Magnoliopsida</taxon>
        <taxon>eudicotyledons</taxon>
        <taxon>Gunneridae</taxon>
        <taxon>Pentapetalae</taxon>
        <taxon>rosids</taxon>
        <taxon>fabids</taxon>
        <taxon>Cucurbitales</taxon>
        <taxon>Cucurbitaceae</taxon>
        <taxon>Benincaseae</taxon>
        <taxon>Cucumis</taxon>
    </lineage>
</organism>
<feature type="compositionally biased region" description="Basic residues" evidence="1">
    <location>
        <begin position="81"/>
        <end position="91"/>
    </location>
</feature>
<feature type="compositionally biased region" description="Acidic residues" evidence="1">
    <location>
        <begin position="64"/>
        <end position="78"/>
    </location>
</feature>
<name>A0A9I9D5R9_CUCME</name>